<dbReference type="Proteomes" id="UP001388259">
    <property type="component" value="Unassembled WGS sequence"/>
</dbReference>
<evidence type="ECO:0000256" key="1">
    <source>
        <dbReference type="ARBA" id="ARBA00004370"/>
    </source>
</evidence>
<dbReference type="GO" id="GO:0009306">
    <property type="term" value="P:protein secretion"/>
    <property type="evidence" value="ECO:0007669"/>
    <property type="project" value="UniProtKB-UniRule"/>
</dbReference>
<proteinExistence type="inferred from homology"/>
<dbReference type="HAMAP" id="MF_00422">
    <property type="entry name" value="SecE"/>
    <property type="match status" value="1"/>
</dbReference>
<comment type="similarity">
    <text evidence="9">Belongs to the SecE/SEC61-gamma family.</text>
</comment>
<evidence type="ECO:0000313" key="10">
    <source>
        <dbReference type="EMBL" id="MEM0519299.1"/>
    </source>
</evidence>
<dbReference type="GO" id="GO:0065002">
    <property type="term" value="P:intracellular protein transmembrane transport"/>
    <property type="evidence" value="ECO:0007669"/>
    <property type="project" value="UniProtKB-UniRule"/>
</dbReference>
<dbReference type="GO" id="GO:0043952">
    <property type="term" value="P:protein transport by the Sec complex"/>
    <property type="evidence" value="ECO:0007669"/>
    <property type="project" value="UniProtKB-UniRule"/>
</dbReference>
<comment type="subunit">
    <text evidence="9">Component of the Sec protein translocase complex. Heterotrimer consisting of SecY, SecE and SecG subunits. The heterotrimers can form oligomers, although 1 heterotrimer is thought to be able to translocate proteins. Interacts with the ribosome. Interacts with SecDF, and other proteins may be involved. Interacts with SecA.</text>
</comment>
<keyword evidence="2 9" id="KW-0813">Transport</keyword>
<evidence type="ECO:0000313" key="13">
    <source>
        <dbReference type="Proteomes" id="UP001390963"/>
    </source>
</evidence>
<dbReference type="PANTHER" id="PTHR33910:SF1">
    <property type="entry name" value="PROTEIN TRANSLOCASE SUBUNIT SECE"/>
    <property type="match status" value="1"/>
</dbReference>
<keyword evidence="5 9" id="KW-0653">Protein transport</keyword>
<evidence type="ECO:0000256" key="2">
    <source>
        <dbReference type="ARBA" id="ARBA00022448"/>
    </source>
</evidence>
<dbReference type="GO" id="GO:0008320">
    <property type="term" value="F:protein transmembrane transporter activity"/>
    <property type="evidence" value="ECO:0007669"/>
    <property type="project" value="UniProtKB-UniRule"/>
</dbReference>
<dbReference type="GO" id="GO:0005886">
    <property type="term" value="C:plasma membrane"/>
    <property type="evidence" value="ECO:0007669"/>
    <property type="project" value="UniProtKB-SubCell"/>
</dbReference>
<evidence type="ECO:0000313" key="12">
    <source>
        <dbReference type="Proteomes" id="UP001388259"/>
    </source>
</evidence>
<dbReference type="Proteomes" id="UP001390963">
    <property type="component" value="Unassembled WGS sequence"/>
</dbReference>
<evidence type="ECO:0000256" key="7">
    <source>
        <dbReference type="ARBA" id="ARBA00023010"/>
    </source>
</evidence>
<keyword evidence="7 9" id="KW-0811">Translocation</keyword>
<comment type="subcellular location">
    <subcellularLocation>
        <location evidence="9">Cell membrane</location>
        <topology evidence="9">Single-pass membrane protein</topology>
    </subcellularLocation>
    <subcellularLocation>
        <location evidence="1">Membrane</location>
    </subcellularLocation>
</comment>
<dbReference type="InterPro" id="IPR038379">
    <property type="entry name" value="SecE_sf"/>
</dbReference>
<keyword evidence="6 9" id="KW-1133">Transmembrane helix</keyword>
<evidence type="ECO:0000256" key="6">
    <source>
        <dbReference type="ARBA" id="ARBA00022989"/>
    </source>
</evidence>
<evidence type="ECO:0000256" key="5">
    <source>
        <dbReference type="ARBA" id="ARBA00022927"/>
    </source>
</evidence>
<gene>
    <name evidence="9 10" type="primary">secE</name>
    <name evidence="11" type="ORF">VZD24_12685</name>
    <name evidence="10" type="ORF">VZD85_13100</name>
</gene>
<evidence type="ECO:0000256" key="4">
    <source>
        <dbReference type="ARBA" id="ARBA00022692"/>
    </source>
</evidence>
<dbReference type="Pfam" id="PF00584">
    <property type="entry name" value="SecE"/>
    <property type="match status" value="1"/>
</dbReference>
<keyword evidence="3 9" id="KW-1003">Cell membrane</keyword>
<reference evidence="10 13" key="1">
    <citation type="submission" date="2024-01" db="EMBL/GenBank/DDBJ databases">
        <title>Aequorivita flavus sp. nov., isolated from deep-sea sediment.</title>
        <authorList>
            <person name="Chen X."/>
        </authorList>
    </citation>
    <scope>NUCLEOTIDE SEQUENCE</scope>
    <source>
        <strain evidence="10">MCCC 1A16923</strain>
        <strain evidence="11 13">MCCC 1A16935</strain>
    </source>
</reference>
<dbReference type="InterPro" id="IPR001901">
    <property type="entry name" value="Translocase_SecE/Sec61-g"/>
</dbReference>
<organism evidence="10 12">
    <name type="scientific">Aequorivita flava</name>
    <dbReference type="NCBI Taxonomy" id="3114371"/>
    <lineage>
        <taxon>Bacteria</taxon>
        <taxon>Pseudomonadati</taxon>
        <taxon>Bacteroidota</taxon>
        <taxon>Flavobacteriia</taxon>
        <taxon>Flavobacteriales</taxon>
        <taxon>Flavobacteriaceae</taxon>
        <taxon>Aequorivita</taxon>
    </lineage>
</organism>
<comment type="caution">
    <text evidence="10">The sequence shown here is derived from an EMBL/GenBank/DDBJ whole genome shotgun (WGS) entry which is preliminary data.</text>
</comment>
<evidence type="ECO:0000256" key="3">
    <source>
        <dbReference type="ARBA" id="ARBA00022475"/>
    </source>
</evidence>
<dbReference type="NCBIfam" id="TIGR00964">
    <property type="entry name" value="secE_bact"/>
    <property type="match status" value="1"/>
</dbReference>
<keyword evidence="4 9" id="KW-0812">Transmembrane</keyword>
<dbReference type="PANTHER" id="PTHR33910">
    <property type="entry name" value="PROTEIN TRANSLOCASE SUBUNIT SECE"/>
    <property type="match status" value="1"/>
</dbReference>
<keyword evidence="8 9" id="KW-0472">Membrane</keyword>
<evidence type="ECO:0000256" key="9">
    <source>
        <dbReference type="HAMAP-Rule" id="MF_00422"/>
    </source>
</evidence>
<protein>
    <recommendedName>
        <fullName evidence="9">Protein translocase subunit SecE</fullName>
    </recommendedName>
</protein>
<name>A0AB35YYY7_9FLAO</name>
<comment type="function">
    <text evidence="9">Essential subunit of the Sec protein translocation channel SecYEG. Clamps together the 2 halves of SecY. May contact the channel plug during translocation.</text>
</comment>
<evidence type="ECO:0000313" key="11">
    <source>
        <dbReference type="EMBL" id="MEM0574380.1"/>
    </source>
</evidence>
<accession>A0AB35YYY7</accession>
<keyword evidence="13" id="KW-1185">Reference proteome</keyword>
<dbReference type="InterPro" id="IPR005807">
    <property type="entry name" value="SecE_bac"/>
</dbReference>
<dbReference type="RefSeq" id="WP_279447270.1">
    <property type="nucleotide sequence ID" value="NZ_JAZBJM010000011.1"/>
</dbReference>
<dbReference type="Gene3D" id="1.20.5.1030">
    <property type="entry name" value="Preprotein translocase secy subunit"/>
    <property type="match status" value="1"/>
</dbReference>
<dbReference type="GO" id="GO:0006605">
    <property type="term" value="P:protein targeting"/>
    <property type="evidence" value="ECO:0007669"/>
    <property type="project" value="UniProtKB-UniRule"/>
</dbReference>
<evidence type="ECO:0000256" key="8">
    <source>
        <dbReference type="ARBA" id="ARBA00023136"/>
    </source>
</evidence>
<sequence length="91" mass="10302">MSSSLATRAKYLLKQVAQNLGTRNFNSDVMVNYITESYKELKNHVTWPTWAEAQKLTVIVAVFSVLLALAVWGVDTVFSKVVGIYFDWIKS</sequence>
<dbReference type="AlphaFoldDB" id="A0AB35YYY7"/>
<feature type="transmembrane region" description="Helical" evidence="9">
    <location>
        <begin position="56"/>
        <end position="74"/>
    </location>
</feature>
<dbReference type="EMBL" id="JBANCF010000012">
    <property type="protein sequence ID" value="MEM0574380.1"/>
    <property type="molecule type" value="Genomic_DNA"/>
</dbReference>
<dbReference type="EMBL" id="JAZBJM010000011">
    <property type="protein sequence ID" value="MEM0519299.1"/>
    <property type="molecule type" value="Genomic_DNA"/>
</dbReference>